<evidence type="ECO:0000313" key="10">
    <source>
        <dbReference type="EMBL" id="QYN51946.1"/>
    </source>
</evidence>
<dbReference type="Gene3D" id="1.10.1380.10">
    <property type="entry name" value="Neutral endopeptidase , domain2"/>
    <property type="match status" value="1"/>
</dbReference>
<keyword evidence="3" id="KW-0645">Protease</keyword>
<feature type="domain" description="Peptidase M13 N-terminal" evidence="9">
    <location>
        <begin position="23"/>
        <end position="399"/>
    </location>
</feature>
<feature type="domain" description="Peptidase M13 C-terminal" evidence="8">
    <location>
        <begin position="456"/>
        <end position="645"/>
    </location>
</feature>
<dbReference type="InterPro" id="IPR042089">
    <property type="entry name" value="Peptidase_M13_dom_2"/>
</dbReference>
<reference evidence="10 11" key="1">
    <citation type="submission" date="2020-01" db="EMBL/GenBank/DDBJ databases">
        <title>Vast differences in strain-level diversity in the gut microbiota of two closely related honey bee species.</title>
        <authorList>
            <person name="Ellegaard K.M."/>
            <person name="Suenami S."/>
            <person name="Miyazaki R."/>
            <person name="Engel P."/>
        </authorList>
    </citation>
    <scope>NUCLEOTIDE SEQUENCE [LARGE SCALE GENOMIC DNA]</scope>
    <source>
        <strain evidence="10 11">ESL0416</strain>
    </source>
</reference>
<keyword evidence="7" id="KW-0482">Metalloprotease</keyword>
<keyword evidence="11" id="KW-1185">Reference proteome</keyword>
<protein>
    <submittedName>
        <fullName evidence="10">M13 family metallopeptidase</fullName>
    </submittedName>
</protein>
<dbReference type="InterPro" id="IPR018497">
    <property type="entry name" value="Peptidase_M13_C"/>
</dbReference>
<organism evidence="10 11">
    <name type="scientific">Lactobacillus panisapium</name>
    <dbReference type="NCBI Taxonomy" id="2012495"/>
    <lineage>
        <taxon>Bacteria</taxon>
        <taxon>Bacillati</taxon>
        <taxon>Bacillota</taxon>
        <taxon>Bacilli</taxon>
        <taxon>Lactobacillales</taxon>
        <taxon>Lactobacillaceae</taxon>
        <taxon>Lactobacillus</taxon>
    </lineage>
</organism>
<dbReference type="Pfam" id="PF05649">
    <property type="entry name" value="Peptidase_M13_N"/>
    <property type="match status" value="1"/>
</dbReference>
<evidence type="ECO:0000256" key="4">
    <source>
        <dbReference type="ARBA" id="ARBA00022723"/>
    </source>
</evidence>
<dbReference type="InterPro" id="IPR024079">
    <property type="entry name" value="MetalloPept_cat_dom_sf"/>
</dbReference>
<dbReference type="InterPro" id="IPR008753">
    <property type="entry name" value="Peptidase_M13_N"/>
</dbReference>
<dbReference type="PRINTS" id="PR00786">
    <property type="entry name" value="NEPRILYSIN"/>
</dbReference>
<evidence type="ECO:0000313" key="11">
    <source>
        <dbReference type="Proteomes" id="UP000826550"/>
    </source>
</evidence>
<evidence type="ECO:0000256" key="3">
    <source>
        <dbReference type="ARBA" id="ARBA00022670"/>
    </source>
</evidence>
<keyword evidence="5" id="KW-0378">Hydrolase</keyword>
<dbReference type="PROSITE" id="PS51885">
    <property type="entry name" value="NEPRILYSIN"/>
    <property type="match status" value="1"/>
</dbReference>
<evidence type="ECO:0000256" key="7">
    <source>
        <dbReference type="ARBA" id="ARBA00023049"/>
    </source>
</evidence>
<proteinExistence type="inferred from homology"/>
<evidence type="ECO:0000256" key="5">
    <source>
        <dbReference type="ARBA" id="ARBA00022801"/>
    </source>
</evidence>
<evidence type="ECO:0000259" key="9">
    <source>
        <dbReference type="Pfam" id="PF05649"/>
    </source>
</evidence>
<dbReference type="Proteomes" id="UP000826550">
    <property type="component" value="Chromosome"/>
</dbReference>
<evidence type="ECO:0000256" key="1">
    <source>
        <dbReference type="ARBA" id="ARBA00001947"/>
    </source>
</evidence>
<evidence type="ECO:0000256" key="6">
    <source>
        <dbReference type="ARBA" id="ARBA00022833"/>
    </source>
</evidence>
<dbReference type="RefSeq" id="WP_220220453.1">
    <property type="nucleotide sequence ID" value="NZ_CP048268.1"/>
</dbReference>
<name>A0ABX8W9S8_9LACO</name>
<dbReference type="CDD" id="cd08662">
    <property type="entry name" value="M13"/>
    <property type="match status" value="1"/>
</dbReference>
<dbReference type="Gene3D" id="3.40.390.10">
    <property type="entry name" value="Collagenase (Catalytic Domain)"/>
    <property type="match status" value="1"/>
</dbReference>
<evidence type="ECO:0000256" key="2">
    <source>
        <dbReference type="ARBA" id="ARBA00007357"/>
    </source>
</evidence>
<dbReference type="InterPro" id="IPR000718">
    <property type="entry name" value="Peptidase_M13"/>
</dbReference>
<sequence>MINFNVRGGAGNSTKADPNVRLQDNFYLAVNSQWMKDNPIPQGEPWINSFDEIAKKTRERLMQDFEEFADGQKTIPAVRNFDKAIEFYRIVKDFAKREEDGAAPIKADLAFLEGLTSIDDINQNLSRLLLDGNLPFGFEVMPDFKDAQLNVVTFNRHTLILNDTSYYDGKRTDELLATWQRQTTNLLTMAGIEENKAQQYASDSVKLDRRLAKVYQSAQDNAQIENTYHPMSVAEFTKKSQNLNLAGLLEEMGLEQTKFVIVSEPKYLDSFDNLFNDKHFAELKGWLISQFINYSATYLSRAFRAATLPLRKAMWGINELPVDKQFVYDQTTKLFGDVIGQYYGQKYLGEKAKTIATEMVENMVEVYQERLHNNSWLSSVTKEKAIKKLATLKLKIGYPEHIQKFYDQFKVVPTQAGGTFYSNVRDNQRVKIKANFSKISQPVDHSIWTMSAIDANACYDPQNNDVTLPAIILQKPFYSLDQDRAANYGGFGTVIGHEISHAFDNNGAQFDELGNMKNWWTDKDFAEFNQRVKAEIALFDGVEVGSVKLNGKLCVSENIGDQGGLTVALEANKKDGGDAATLFNSYARIWETNSTTEFLQLLTSIDVHALPQARVNVQVQCQDEFYRAYDVNPTDGMWLEPAKRVQIW</sequence>
<dbReference type="Pfam" id="PF01431">
    <property type="entry name" value="Peptidase_M13"/>
    <property type="match status" value="1"/>
</dbReference>
<dbReference type="PANTHER" id="PTHR11733:SF167">
    <property type="entry name" value="FI17812P1-RELATED"/>
    <property type="match status" value="1"/>
</dbReference>
<dbReference type="SUPFAM" id="SSF55486">
    <property type="entry name" value="Metalloproteases ('zincins'), catalytic domain"/>
    <property type="match status" value="1"/>
</dbReference>
<dbReference type="EMBL" id="CP048268">
    <property type="protein sequence ID" value="QYN51946.1"/>
    <property type="molecule type" value="Genomic_DNA"/>
</dbReference>
<comment type="similarity">
    <text evidence="2">Belongs to the peptidase M13 family.</text>
</comment>
<evidence type="ECO:0000259" key="8">
    <source>
        <dbReference type="Pfam" id="PF01431"/>
    </source>
</evidence>
<keyword evidence="6" id="KW-0862">Zinc</keyword>
<gene>
    <name evidence="10" type="ORF">GYM71_00245</name>
</gene>
<dbReference type="PANTHER" id="PTHR11733">
    <property type="entry name" value="ZINC METALLOPROTEASE FAMILY M13 NEPRILYSIN-RELATED"/>
    <property type="match status" value="1"/>
</dbReference>
<comment type="cofactor">
    <cofactor evidence="1">
        <name>Zn(2+)</name>
        <dbReference type="ChEBI" id="CHEBI:29105"/>
    </cofactor>
</comment>
<accession>A0ABX8W9S8</accession>
<keyword evidence="4" id="KW-0479">Metal-binding</keyword>